<feature type="compositionally biased region" description="Pro residues" evidence="1">
    <location>
        <begin position="162"/>
        <end position="171"/>
    </location>
</feature>
<sequence length="181" mass="21181">MIFSNKISLTNLLFCIDYFHIPVLVDQMLDHFIRYDDILNYKLCLSIIDVFGIDSYIAQTAYLRLTHSNSFPQVWRRLPITEFVGMNDKALDFLDLSMSLHFEHLPSGHLFTCHICWNKLWGTYHLNDCCRSGCHASCGDSYIFKENTQTCKFCQKTEPRPIPRPASPPREPQNWEDELLI</sequence>
<reference evidence="2" key="2">
    <citation type="submission" date="2020-11" db="EMBL/GenBank/DDBJ databases">
        <authorList>
            <person name="McCartney M.A."/>
            <person name="Auch B."/>
            <person name="Kono T."/>
            <person name="Mallez S."/>
            <person name="Becker A."/>
            <person name="Gohl D.M."/>
            <person name="Silverstein K.A.T."/>
            <person name="Koren S."/>
            <person name="Bechman K.B."/>
            <person name="Herman A."/>
            <person name="Abrahante J.E."/>
            <person name="Garbe J."/>
        </authorList>
    </citation>
    <scope>NUCLEOTIDE SEQUENCE</scope>
    <source>
        <strain evidence="2">Duluth1</strain>
        <tissue evidence="2">Whole animal</tissue>
    </source>
</reference>
<dbReference type="EMBL" id="JAIWYP010000013">
    <property type="protein sequence ID" value="KAH3715409.1"/>
    <property type="molecule type" value="Genomic_DNA"/>
</dbReference>
<name>A0A9D4C1J0_DREPO</name>
<comment type="caution">
    <text evidence="2">The sequence shown here is derived from an EMBL/GenBank/DDBJ whole genome shotgun (WGS) entry which is preliminary data.</text>
</comment>
<feature type="region of interest" description="Disordered" evidence="1">
    <location>
        <begin position="160"/>
        <end position="181"/>
    </location>
</feature>
<evidence type="ECO:0000256" key="1">
    <source>
        <dbReference type="SAM" id="MobiDB-lite"/>
    </source>
</evidence>
<dbReference type="AlphaFoldDB" id="A0A9D4C1J0"/>
<organism evidence="2 3">
    <name type="scientific">Dreissena polymorpha</name>
    <name type="common">Zebra mussel</name>
    <name type="synonym">Mytilus polymorpha</name>
    <dbReference type="NCBI Taxonomy" id="45954"/>
    <lineage>
        <taxon>Eukaryota</taxon>
        <taxon>Metazoa</taxon>
        <taxon>Spiralia</taxon>
        <taxon>Lophotrochozoa</taxon>
        <taxon>Mollusca</taxon>
        <taxon>Bivalvia</taxon>
        <taxon>Autobranchia</taxon>
        <taxon>Heteroconchia</taxon>
        <taxon>Euheterodonta</taxon>
        <taxon>Imparidentia</taxon>
        <taxon>Neoheterodontei</taxon>
        <taxon>Myida</taxon>
        <taxon>Dreissenoidea</taxon>
        <taxon>Dreissenidae</taxon>
        <taxon>Dreissena</taxon>
    </lineage>
</organism>
<evidence type="ECO:0000313" key="2">
    <source>
        <dbReference type="EMBL" id="KAH3715409.1"/>
    </source>
</evidence>
<keyword evidence="3" id="KW-1185">Reference proteome</keyword>
<proteinExistence type="predicted"/>
<gene>
    <name evidence="2" type="ORF">DPMN_058118</name>
</gene>
<accession>A0A9D4C1J0</accession>
<dbReference type="Proteomes" id="UP000828390">
    <property type="component" value="Unassembled WGS sequence"/>
</dbReference>
<reference evidence="2" key="1">
    <citation type="journal article" date="2019" name="bioRxiv">
        <title>The Genome of the Zebra Mussel, Dreissena polymorpha: A Resource for Invasive Species Research.</title>
        <authorList>
            <person name="McCartney M.A."/>
            <person name="Auch B."/>
            <person name="Kono T."/>
            <person name="Mallez S."/>
            <person name="Zhang Y."/>
            <person name="Obille A."/>
            <person name="Becker A."/>
            <person name="Abrahante J.E."/>
            <person name="Garbe J."/>
            <person name="Badalamenti J.P."/>
            <person name="Herman A."/>
            <person name="Mangelson H."/>
            <person name="Liachko I."/>
            <person name="Sullivan S."/>
            <person name="Sone E.D."/>
            <person name="Koren S."/>
            <person name="Silverstein K.A.T."/>
            <person name="Beckman K.B."/>
            <person name="Gohl D.M."/>
        </authorList>
    </citation>
    <scope>NUCLEOTIDE SEQUENCE</scope>
    <source>
        <strain evidence="2">Duluth1</strain>
        <tissue evidence="2">Whole animal</tissue>
    </source>
</reference>
<protein>
    <submittedName>
        <fullName evidence="2">Uncharacterized protein</fullName>
    </submittedName>
</protein>
<evidence type="ECO:0000313" key="3">
    <source>
        <dbReference type="Proteomes" id="UP000828390"/>
    </source>
</evidence>